<dbReference type="PROSITE" id="PS00211">
    <property type="entry name" value="ABC_TRANSPORTER_1"/>
    <property type="match status" value="1"/>
</dbReference>
<dbReference type="SMART" id="SM00382">
    <property type="entry name" value="AAA"/>
    <property type="match status" value="1"/>
</dbReference>
<dbReference type="GO" id="GO:0015697">
    <property type="term" value="P:quaternary ammonium group transport"/>
    <property type="evidence" value="ECO:0007669"/>
    <property type="project" value="UniProtKB-ARBA"/>
</dbReference>
<keyword evidence="1" id="KW-0813">Transport</keyword>
<gene>
    <name evidence="5" type="ORF">Asru_0079_03</name>
</gene>
<evidence type="ECO:0000256" key="2">
    <source>
        <dbReference type="ARBA" id="ARBA00022741"/>
    </source>
</evidence>
<dbReference type="GO" id="GO:0016887">
    <property type="term" value="F:ATP hydrolysis activity"/>
    <property type="evidence" value="ECO:0007669"/>
    <property type="project" value="InterPro"/>
</dbReference>
<evidence type="ECO:0000313" key="5">
    <source>
        <dbReference type="EMBL" id="GAN76247.1"/>
    </source>
</evidence>
<dbReference type="PANTHER" id="PTHR42781">
    <property type="entry name" value="SPERMIDINE/PUTRESCINE IMPORT ATP-BINDING PROTEIN POTA"/>
    <property type="match status" value="1"/>
</dbReference>
<dbReference type="AlphaFoldDB" id="A0A0D6P3M3"/>
<dbReference type="Gene3D" id="3.40.50.300">
    <property type="entry name" value="P-loop containing nucleotide triphosphate hydrolases"/>
    <property type="match status" value="1"/>
</dbReference>
<keyword evidence="2" id="KW-0547">Nucleotide-binding</keyword>
<organism evidence="5 6">
    <name type="scientific">Acidisphaera rubrifaciens HS-AP3</name>
    <dbReference type="NCBI Taxonomy" id="1231350"/>
    <lineage>
        <taxon>Bacteria</taxon>
        <taxon>Pseudomonadati</taxon>
        <taxon>Pseudomonadota</taxon>
        <taxon>Alphaproteobacteria</taxon>
        <taxon>Acetobacterales</taxon>
        <taxon>Acetobacteraceae</taxon>
        <taxon>Acidisphaera</taxon>
    </lineage>
</organism>
<dbReference type="Pfam" id="PF00005">
    <property type="entry name" value="ABC_tran"/>
    <property type="match status" value="1"/>
</dbReference>
<dbReference type="FunFam" id="3.40.50.300:FF:000425">
    <property type="entry name" value="Probable ABC transporter, ATP-binding subunit"/>
    <property type="match status" value="1"/>
</dbReference>
<dbReference type="InterPro" id="IPR050093">
    <property type="entry name" value="ABC_SmlMolc_Importer"/>
</dbReference>
<keyword evidence="6" id="KW-1185">Reference proteome</keyword>
<sequence length="365" mass="39457">MDALTAALDLRDISKSYGATPVLRDLSMQVARGDYVTILGPSGSGKSTLLRIVAGFETPDAGAVLIDHVPVLGQPAHTRGVGFVFQSFALFPHLTVHDNVAFGLLNRAHDAMHDRAAVRRRVEAMLELVGLSGLGGRLPSQISGGQKQRVAFARTLVTEPRVVLLDEPLGALDANLRERMMVELRGMHDRLGATFLHVTGNEQEALAMGTRVAVLDGGRISQIDAPETLVDRPDSAEVAARLNCYNVLSGRIEADGFVAGPVRLALGAEQAAEGGGRAGRYCIRNDRIDVTEDGPLPPPGMVQVAARFLTSEYAGARMSGFFDIGTGHPFEVEYHLGHRRPPDFLREARYALRWPAAQARVYPER</sequence>
<dbReference type="PROSITE" id="PS50893">
    <property type="entry name" value="ABC_TRANSPORTER_2"/>
    <property type="match status" value="1"/>
</dbReference>
<evidence type="ECO:0000256" key="3">
    <source>
        <dbReference type="ARBA" id="ARBA00022840"/>
    </source>
</evidence>
<dbReference type="SUPFAM" id="SSF52540">
    <property type="entry name" value="P-loop containing nucleoside triphosphate hydrolases"/>
    <property type="match status" value="1"/>
</dbReference>
<proteinExistence type="predicted"/>
<protein>
    <submittedName>
        <fullName evidence="5">ABC transporter</fullName>
    </submittedName>
</protein>
<accession>A0A0D6P3M3</accession>
<comment type="caution">
    <text evidence="5">The sequence shown here is derived from an EMBL/GenBank/DDBJ whole genome shotgun (WGS) entry which is preliminary data.</text>
</comment>
<dbReference type="InterPro" id="IPR003439">
    <property type="entry name" value="ABC_transporter-like_ATP-bd"/>
</dbReference>
<reference evidence="5 6" key="1">
    <citation type="submission" date="2012-11" db="EMBL/GenBank/DDBJ databases">
        <title>Whole genome sequence of Acidisphaera rubrifaciens HS-AP3.</title>
        <authorList>
            <person name="Azuma Y."/>
            <person name="Higashiura N."/>
            <person name="Hirakawa H."/>
            <person name="Matsushita K."/>
        </authorList>
    </citation>
    <scope>NUCLEOTIDE SEQUENCE [LARGE SCALE GENOMIC DNA]</scope>
    <source>
        <strain evidence="5 6">HS-AP3</strain>
    </source>
</reference>
<dbReference type="InterPro" id="IPR003593">
    <property type="entry name" value="AAA+_ATPase"/>
</dbReference>
<keyword evidence="3" id="KW-0067">ATP-binding</keyword>
<dbReference type="PANTHER" id="PTHR42781:SF4">
    <property type="entry name" value="SPERMIDINE_PUTRESCINE IMPORT ATP-BINDING PROTEIN POTA"/>
    <property type="match status" value="1"/>
</dbReference>
<dbReference type="GO" id="GO:0005524">
    <property type="term" value="F:ATP binding"/>
    <property type="evidence" value="ECO:0007669"/>
    <property type="project" value="UniProtKB-KW"/>
</dbReference>
<evidence type="ECO:0000259" key="4">
    <source>
        <dbReference type="PROSITE" id="PS50893"/>
    </source>
</evidence>
<name>A0A0D6P3M3_9PROT</name>
<dbReference type="InterPro" id="IPR027417">
    <property type="entry name" value="P-loop_NTPase"/>
</dbReference>
<dbReference type="Proteomes" id="UP000032680">
    <property type="component" value="Unassembled WGS sequence"/>
</dbReference>
<feature type="domain" description="ABC transporter" evidence="4">
    <location>
        <begin position="8"/>
        <end position="242"/>
    </location>
</feature>
<dbReference type="InterPro" id="IPR017871">
    <property type="entry name" value="ABC_transporter-like_CS"/>
</dbReference>
<dbReference type="EMBL" id="BANB01000079">
    <property type="protein sequence ID" value="GAN76247.1"/>
    <property type="molecule type" value="Genomic_DNA"/>
</dbReference>
<dbReference type="RefSeq" id="WP_199445522.1">
    <property type="nucleotide sequence ID" value="NZ_BANB01000079.1"/>
</dbReference>
<evidence type="ECO:0000256" key="1">
    <source>
        <dbReference type="ARBA" id="ARBA00022448"/>
    </source>
</evidence>
<evidence type="ECO:0000313" key="6">
    <source>
        <dbReference type="Proteomes" id="UP000032680"/>
    </source>
</evidence>